<accession>A0AA35K599</accession>
<proteinExistence type="predicted"/>
<name>A0AA35K599_9SAUR</name>
<feature type="non-terminal residue" evidence="1">
    <location>
        <position position="1"/>
    </location>
</feature>
<dbReference type="EMBL" id="OX395129">
    <property type="protein sequence ID" value="CAI5771795.1"/>
    <property type="molecule type" value="Genomic_DNA"/>
</dbReference>
<sequence length="70" mass="7892">VKCIHLSLPIASSFSFQKSGRPPDHHFCCGHKMLYFLTATVTAKDQRPYPAKLFHPKNLQQLVPLHPIPG</sequence>
<evidence type="ECO:0000313" key="1">
    <source>
        <dbReference type="EMBL" id="CAI5771795.1"/>
    </source>
</evidence>
<feature type="non-terminal residue" evidence="1">
    <location>
        <position position="70"/>
    </location>
</feature>
<dbReference type="AlphaFoldDB" id="A0AA35K599"/>
<gene>
    <name evidence="1" type="ORF">PODLI_1B016495</name>
</gene>
<protein>
    <submittedName>
        <fullName evidence="1">Uncharacterized protein</fullName>
    </submittedName>
</protein>
<evidence type="ECO:0000313" key="2">
    <source>
        <dbReference type="Proteomes" id="UP001178461"/>
    </source>
</evidence>
<reference evidence="1" key="1">
    <citation type="submission" date="2022-12" db="EMBL/GenBank/DDBJ databases">
        <authorList>
            <person name="Alioto T."/>
            <person name="Alioto T."/>
            <person name="Gomez Garrido J."/>
        </authorList>
    </citation>
    <scope>NUCLEOTIDE SEQUENCE</scope>
</reference>
<organism evidence="1 2">
    <name type="scientific">Podarcis lilfordi</name>
    <name type="common">Lilford's wall lizard</name>
    <dbReference type="NCBI Taxonomy" id="74358"/>
    <lineage>
        <taxon>Eukaryota</taxon>
        <taxon>Metazoa</taxon>
        <taxon>Chordata</taxon>
        <taxon>Craniata</taxon>
        <taxon>Vertebrata</taxon>
        <taxon>Euteleostomi</taxon>
        <taxon>Lepidosauria</taxon>
        <taxon>Squamata</taxon>
        <taxon>Bifurcata</taxon>
        <taxon>Unidentata</taxon>
        <taxon>Episquamata</taxon>
        <taxon>Laterata</taxon>
        <taxon>Lacertibaenia</taxon>
        <taxon>Lacertidae</taxon>
        <taxon>Podarcis</taxon>
    </lineage>
</organism>
<dbReference type="Proteomes" id="UP001178461">
    <property type="component" value="Chromosome 4"/>
</dbReference>
<keyword evidence="2" id="KW-1185">Reference proteome</keyword>